<dbReference type="EMBL" id="CP034433">
    <property type="protein sequence ID" value="AZN37095.1"/>
    <property type="molecule type" value="Genomic_DNA"/>
</dbReference>
<keyword evidence="4" id="KW-1185">Reference proteome</keyword>
<evidence type="ECO:0000313" key="3">
    <source>
        <dbReference type="EMBL" id="AZN37095.1"/>
    </source>
</evidence>
<dbReference type="InterPro" id="IPR036249">
    <property type="entry name" value="Thioredoxin-like_sf"/>
</dbReference>
<dbReference type="AlphaFoldDB" id="A0A3S8ZUJ0"/>
<reference evidence="3 4" key="1">
    <citation type="submission" date="2018-12" db="EMBL/GenBank/DDBJ databases">
        <title>Complete genome sequence of Iodobacter sp. H11R3.</title>
        <authorList>
            <person name="Bae J.-W."/>
        </authorList>
    </citation>
    <scope>NUCLEOTIDE SEQUENCE [LARGE SCALE GENOMIC DNA]</scope>
    <source>
        <strain evidence="3 4">H11R3</strain>
    </source>
</reference>
<dbReference type="RefSeq" id="WP_125974374.1">
    <property type="nucleotide sequence ID" value="NZ_CP034433.1"/>
</dbReference>
<gene>
    <name evidence="3" type="ORF">EJO50_11765</name>
</gene>
<keyword evidence="1" id="KW-0732">Signal</keyword>
<dbReference type="Pfam" id="PF00578">
    <property type="entry name" value="AhpC-TSA"/>
    <property type="match status" value="1"/>
</dbReference>
<protein>
    <submittedName>
        <fullName evidence="3">Redoxin domain-containing protein</fullName>
    </submittedName>
</protein>
<feature type="signal peptide" evidence="1">
    <location>
        <begin position="1"/>
        <end position="24"/>
    </location>
</feature>
<dbReference type="GO" id="GO:0016209">
    <property type="term" value="F:antioxidant activity"/>
    <property type="evidence" value="ECO:0007669"/>
    <property type="project" value="InterPro"/>
</dbReference>
<feature type="chain" id="PRO_5019497720" evidence="1">
    <location>
        <begin position="25"/>
        <end position="168"/>
    </location>
</feature>
<dbReference type="KEGG" id="iod:EJO50_11765"/>
<dbReference type="OrthoDB" id="9811352at2"/>
<feature type="domain" description="Thioredoxin" evidence="2">
    <location>
        <begin position="19"/>
        <end position="167"/>
    </location>
</feature>
<dbReference type="InterPro" id="IPR000866">
    <property type="entry name" value="AhpC/TSA"/>
</dbReference>
<evidence type="ECO:0000313" key="4">
    <source>
        <dbReference type="Proteomes" id="UP000282438"/>
    </source>
</evidence>
<dbReference type="SUPFAM" id="SSF52833">
    <property type="entry name" value="Thioredoxin-like"/>
    <property type="match status" value="1"/>
</dbReference>
<accession>A0A3S8ZUJ0</accession>
<sequence length="168" mass="18972">MKKFWLSCCCIFLVYASTNANANAAPMLQGRDVVTGKAVNLAQVRGKDQTVLLVFFKAGCDTCVYNFKLIREFYKANKASRFNVIGVGLDSKPEPFRSYAELVRATTPQDEQFPLLWRPDAAQQDNFGEMNNDSTVFVIGKNGEITLKRKGVIKDEDWDDIWTSLQNN</sequence>
<proteinExistence type="predicted"/>
<organism evidence="3 4">
    <name type="scientific">Iodobacter ciconiae</name>
    <dbReference type="NCBI Taxonomy" id="2496266"/>
    <lineage>
        <taxon>Bacteria</taxon>
        <taxon>Pseudomonadati</taxon>
        <taxon>Pseudomonadota</taxon>
        <taxon>Betaproteobacteria</taxon>
        <taxon>Neisseriales</taxon>
        <taxon>Chitinibacteraceae</taxon>
        <taxon>Iodobacter</taxon>
    </lineage>
</organism>
<dbReference type="Proteomes" id="UP000282438">
    <property type="component" value="Chromosome"/>
</dbReference>
<dbReference type="PROSITE" id="PS51352">
    <property type="entry name" value="THIOREDOXIN_2"/>
    <property type="match status" value="1"/>
</dbReference>
<dbReference type="InterPro" id="IPR013766">
    <property type="entry name" value="Thioredoxin_domain"/>
</dbReference>
<dbReference type="GO" id="GO:0016491">
    <property type="term" value="F:oxidoreductase activity"/>
    <property type="evidence" value="ECO:0007669"/>
    <property type="project" value="InterPro"/>
</dbReference>
<name>A0A3S8ZUJ0_9NEIS</name>
<evidence type="ECO:0000256" key="1">
    <source>
        <dbReference type="SAM" id="SignalP"/>
    </source>
</evidence>
<dbReference type="Gene3D" id="3.40.30.10">
    <property type="entry name" value="Glutaredoxin"/>
    <property type="match status" value="1"/>
</dbReference>
<evidence type="ECO:0000259" key="2">
    <source>
        <dbReference type="PROSITE" id="PS51352"/>
    </source>
</evidence>